<protein>
    <submittedName>
        <fullName evidence="7">Salicylate synthase</fullName>
    </submittedName>
</protein>
<dbReference type="SUPFAM" id="SSF56322">
    <property type="entry name" value="ADC synthase"/>
    <property type="match status" value="1"/>
</dbReference>
<organism evidence="7 8">
    <name type="scientific">Oceanospirillum sediminis</name>
    <dbReference type="NCBI Taxonomy" id="2760088"/>
    <lineage>
        <taxon>Bacteria</taxon>
        <taxon>Pseudomonadati</taxon>
        <taxon>Pseudomonadota</taxon>
        <taxon>Gammaproteobacteria</taxon>
        <taxon>Oceanospirillales</taxon>
        <taxon>Oceanospirillaceae</taxon>
        <taxon>Oceanospirillum</taxon>
    </lineage>
</organism>
<dbReference type="Pfam" id="PF13193">
    <property type="entry name" value="AMP-binding_C"/>
    <property type="match status" value="1"/>
</dbReference>
<evidence type="ECO:0000313" key="8">
    <source>
        <dbReference type="Proteomes" id="UP000565262"/>
    </source>
</evidence>
<dbReference type="InterPro" id="IPR015890">
    <property type="entry name" value="Chorismate_C"/>
</dbReference>
<feature type="domain" description="AMP-dependent synthetase/ligase" evidence="5">
    <location>
        <begin position="37"/>
        <end position="401"/>
    </location>
</feature>
<sequence>MSDQRYPEGFIPAPEQDCSRYKQAGYWQERNLGQWLSHWASQYGSNTALTDQQHRLSYQQLDHQASRLAAGLYQAGIRQGDKVLVQLPNCASFVILTFALFRIGAWPIMAMPAHREKDIVALCQQAEPVAYVLPDRFLGYDYHSLADQARASCSSLKHIIVDGETDTWLSLSDFDHEPLPAETLSQPQYTDVALLLLSGGTTGTPKLIPRTHADYAYNAIASAELCGLSEQSVYLAALPVGHNFPLACPGILGTLSAGGNVVMARTPGSDETFPLIESEKVTVTALVPPLAQLWLSAREWDDSDLSSLKLLQIGGSRLDPEVARQITPVLGCKLQQVFGMAEGLLCYTRLDDPEEVVINTQGRPLSSHDQVRVVNSAGHPVQAGETGELQTKGPYTIHGYYKADSHNATTFTADGFYQSGDLVRMTPEGNIVVEGRIKEQINRAGEKIAVAEVEQLLNEHPDIESCVLVPVPDERLGERSCAFIITSGAEFYLHHLQYYLSDKGLPRYKQPDQLEQVSHWPLTTVGKIDKQRLIRQALQSDAQQTAHPVSDKNVQPNQKSAAQTSAVSSASTSAPQLSDTEKNMTQYSEHHLKTSYPAIDIAMAVARNQLSEHYAIYEQPGEWSIGIGQYAQLQASKDAATLSCGPLSETYRQPRLCQAIARATQAIPAENWRLYGSARFELSHIFYDLEHMPADGTLLDLFVPEYEIRIRQDDVLLRAISEEKLDQLISLFHQAEDLCQSENKVLDAHQLNLSLQDYQQTEYKNNVQQAVDDIQARRYQKVILSRRIPLPEEVDLLASYRTGRSQNTPARSFFVNRGDNQLAGFSPETVVEVSADGWISTQPLAGTRALGNSADEEARLKAELLADTKEIAEHAASVKLAQEELEGICTRESIAVSEFMAVRRRGSVQHLASRVKGQLKEDKNAWDAFEALFPAVTASGIPKKPAIEAIYRYEQQPRGWYSGCVMIVDSTGAMDAALVLRSIYREDNNSWLQAGAGIVDQSRPERELEETIEKLSCIMQFLATRSATSPVQVEGAMAQNEACAEEEIA</sequence>
<evidence type="ECO:0000259" key="6">
    <source>
        <dbReference type="Pfam" id="PF13193"/>
    </source>
</evidence>
<evidence type="ECO:0000259" key="5">
    <source>
        <dbReference type="Pfam" id="PF00501"/>
    </source>
</evidence>
<dbReference type="Gene3D" id="3.30.300.30">
    <property type="match status" value="1"/>
</dbReference>
<dbReference type="Gene3D" id="2.30.38.10">
    <property type="entry name" value="Luciferase, Domain 3"/>
    <property type="match status" value="1"/>
</dbReference>
<feature type="domain" description="AMP-binding enzyme C-terminal" evidence="6">
    <location>
        <begin position="452"/>
        <end position="527"/>
    </location>
</feature>
<feature type="region of interest" description="Disordered" evidence="3">
    <location>
        <begin position="539"/>
        <end position="586"/>
    </location>
</feature>
<dbReference type="InterPro" id="IPR025110">
    <property type="entry name" value="AMP-bd_C"/>
</dbReference>
<dbReference type="PROSITE" id="PS00455">
    <property type="entry name" value="AMP_BINDING"/>
    <property type="match status" value="1"/>
</dbReference>
<dbReference type="InterPro" id="IPR005801">
    <property type="entry name" value="ADC_synthase"/>
</dbReference>
<dbReference type="GO" id="GO:0016833">
    <property type="term" value="F:oxo-acid-lyase activity"/>
    <property type="evidence" value="ECO:0007669"/>
    <property type="project" value="InterPro"/>
</dbReference>
<feature type="compositionally biased region" description="Low complexity" evidence="3">
    <location>
        <begin position="560"/>
        <end position="574"/>
    </location>
</feature>
<dbReference type="EMBL" id="JACJFM010000003">
    <property type="protein sequence ID" value="MBB1485773.1"/>
    <property type="molecule type" value="Genomic_DNA"/>
</dbReference>
<evidence type="ECO:0000256" key="1">
    <source>
        <dbReference type="ARBA" id="ARBA00004924"/>
    </source>
</evidence>
<dbReference type="FunFam" id="3.40.50.980:FF:000003">
    <property type="entry name" value="Vibriobactin-specific 2,3-dihydroxybenzoate-AMP ligase"/>
    <property type="match status" value="1"/>
</dbReference>
<gene>
    <name evidence="7" type="ORF">H4O21_04000</name>
</gene>
<feature type="compositionally biased region" description="Polar residues" evidence="3">
    <location>
        <begin position="575"/>
        <end position="586"/>
    </location>
</feature>
<dbReference type="NCBIfam" id="TIGR03494">
    <property type="entry name" value="salicyl_syn"/>
    <property type="match status" value="1"/>
</dbReference>
<dbReference type="PRINTS" id="PR00095">
    <property type="entry name" value="ANTSNTHASEI"/>
</dbReference>
<dbReference type="InterPro" id="IPR020845">
    <property type="entry name" value="AMP-binding_CS"/>
</dbReference>
<dbReference type="InterPro" id="IPR045851">
    <property type="entry name" value="AMP-bd_C_sf"/>
</dbReference>
<accession>A0A839IK99</accession>
<dbReference type="FunFam" id="2.30.38.10:FF:000003">
    <property type="entry name" value="Vibriobactin-specific 2,3-dihydroxybenzoate-AMP ligase"/>
    <property type="match status" value="1"/>
</dbReference>
<dbReference type="Proteomes" id="UP000565262">
    <property type="component" value="Unassembled WGS sequence"/>
</dbReference>
<evidence type="ECO:0000256" key="2">
    <source>
        <dbReference type="ARBA" id="ARBA00022598"/>
    </source>
</evidence>
<dbReference type="GO" id="GO:0016877">
    <property type="term" value="F:ligase activity, forming carbon-sulfur bonds"/>
    <property type="evidence" value="ECO:0007669"/>
    <property type="project" value="UniProtKB-ARBA"/>
</dbReference>
<dbReference type="RefSeq" id="WP_182807549.1">
    <property type="nucleotide sequence ID" value="NZ_JACJFM010000003.1"/>
</dbReference>
<name>A0A839IK99_9GAMM</name>
<dbReference type="AlphaFoldDB" id="A0A839IK99"/>
<evidence type="ECO:0000256" key="3">
    <source>
        <dbReference type="SAM" id="MobiDB-lite"/>
    </source>
</evidence>
<dbReference type="Pfam" id="PF00501">
    <property type="entry name" value="AMP-binding"/>
    <property type="match status" value="1"/>
</dbReference>
<evidence type="ECO:0000313" key="7">
    <source>
        <dbReference type="EMBL" id="MBB1485773.1"/>
    </source>
</evidence>
<dbReference type="PANTHER" id="PTHR43767:SF10">
    <property type="entry name" value="SURFACTIN SYNTHASE SUBUNIT 1"/>
    <property type="match status" value="1"/>
</dbReference>
<dbReference type="Gene3D" id="3.40.50.980">
    <property type="match status" value="2"/>
</dbReference>
<dbReference type="InterPro" id="IPR019999">
    <property type="entry name" value="Anth_synth_I-like"/>
</dbReference>
<comment type="pathway">
    <text evidence="1">Siderophore biosynthesis.</text>
</comment>
<keyword evidence="8" id="KW-1185">Reference proteome</keyword>
<dbReference type="InterPro" id="IPR000873">
    <property type="entry name" value="AMP-dep_synth/lig_dom"/>
</dbReference>
<dbReference type="SUPFAM" id="SSF56801">
    <property type="entry name" value="Acetyl-CoA synthetase-like"/>
    <property type="match status" value="1"/>
</dbReference>
<feature type="domain" description="Chorismate-utilising enzyme C-terminal" evidence="4">
    <location>
        <begin position="760"/>
        <end position="1014"/>
    </location>
</feature>
<dbReference type="InterPro" id="IPR019996">
    <property type="entry name" value="Salicylate_synthase"/>
</dbReference>
<reference evidence="7 8" key="1">
    <citation type="submission" date="2020-08" db="EMBL/GenBank/DDBJ databases">
        <title>Oceanospirillum sp. nov. isolated from marine sediment.</title>
        <authorList>
            <person name="Ji X."/>
        </authorList>
    </citation>
    <scope>NUCLEOTIDE SEQUENCE [LARGE SCALE GENOMIC DNA]</scope>
    <source>
        <strain evidence="7 8">D5</strain>
    </source>
</reference>
<dbReference type="InterPro" id="IPR050237">
    <property type="entry name" value="ATP-dep_AMP-bd_enzyme"/>
</dbReference>
<feature type="compositionally biased region" description="Polar residues" evidence="3">
    <location>
        <begin position="539"/>
        <end position="559"/>
    </location>
</feature>
<dbReference type="CDD" id="cd05920">
    <property type="entry name" value="23DHB-AMP_lg"/>
    <property type="match status" value="1"/>
</dbReference>
<dbReference type="PANTHER" id="PTHR43767">
    <property type="entry name" value="LONG-CHAIN-FATTY-ACID--COA LIGASE"/>
    <property type="match status" value="1"/>
</dbReference>
<keyword evidence="2" id="KW-0436">Ligase</keyword>
<proteinExistence type="predicted"/>
<dbReference type="Gene3D" id="3.60.120.10">
    <property type="entry name" value="Anthranilate synthase"/>
    <property type="match status" value="1"/>
</dbReference>
<dbReference type="Pfam" id="PF00425">
    <property type="entry name" value="Chorismate_bind"/>
    <property type="match status" value="1"/>
</dbReference>
<dbReference type="GO" id="GO:0008909">
    <property type="term" value="F:isochorismate synthase activity"/>
    <property type="evidence" value="ECO:0007669"/>
    <property type="project" value="InterPro"/>
</dbReference>
<evidence type="ECO:0000259" key="4">
    <source>
        <dbReference type="Pfam" id="PF00425"/>
    </source>
</evidence>
<comment type="caution">
    <text evidence="7">The sequence shown here is derived from an EMBL/GenBank/DDBJ whole genome shotgun (WGS) entry which is preliminary data.</text>
</comment>